<dbReference type="EMBL" id="HACA01012122">
    <property type="protein sequence ID" value="CDW29483.1"/>
    <property type="molecule type" value="Transcribed_RNA"/>
</dbReference>
<reference evidence="1" key="1">
    <citation type="submission" date="2014-05" db="EMBL/GenBank/DDBJ databases">
        <authorList>
            <person name="Chronopoulou M."/>
        </authorList>
    </citation>
    <scope>NUCLEOTIDE SEQUENCE</scope>
    <source>
        <tissue evidence="1">Whole organism</tissue>
    </source>
</reference>
<keyword evidence="1" id="KW-0808">Transferase</keyword>
<dbReference type="GO" id="GO:0032259">
    <property type="term" value="P:methylation"/>
    <property type="evidence" value="ECO:0007669"/>
    <property type="project" value="UniProtKB-KW"/>
</dbReference>
<keyword evidence="1" id="KW-0489">Methyltransferase</keyword>
<proteinExistence type="predicted"/>
<dbReference type="PANTHER" id="PTHR46060">
    <property type="entry name" value="MARINER MOS1 TRANSPOSASE-LIKE PROTEIN"/>
    <property type="match status" value="1"/>
</dbReference>
<evidence type="ECO:0000313" key="1">
    <source>
        <dbReference type="EMBL" id="CDW29483.1"/>
    </source>
</evidence>
<organism evidence="1">
    <name type="scientific">Lepeophtheirus salmonis</name>
    <name type="common">Salmon louse</name>
    <name type="synonym">Caligus salmonis</name>
    <dbReference type="NCBI Taxonomy" id="72036"/>
    <lineage>
        <taxon>Eukaryota</taxon>
        <taxon>Metazoa</taxon>
        <taxon>Ecdysozoa</taxon>
        <taxon>Arthropoda</taxon>
        <taxon>Crustacea</taxon>
        <taxon>Multicrustacea</taxon>
        <taxon>Hexanauplia</taxon>
        <taxon>Copepoda</taxon>
        <taxon>Siphonostomatoida</taxon>
        <taxon>Caligidae</taxon>
        <taxon>Lepeophtheirus</taxon>
    </lineage>
</organism>
<protein>
    <submittedName>
        <fullName evidence="1">Histonelysine Nmethyltransferase SETMARlike [Hydra vulgaris]</fullName>
    </submittedName>
</protein>
<accession>A0A0K2TTX7</accession>
<dbReference type="GO" id="GO:0008168">
    <property type="term" value="F:methyltransferase activity"/>
    <property type="evidence" value="ECO:0007669"/>
    <property type="project" value="UniProtKB-KW"/>
</dbReference>
<sequence>MFDKYYGDSAPSIRIVYKWFQNFRSVHMSTSDAKRSGRPVEITTPEIIDKIHDMTMDDRRVKVCEIASTVGISSWNSISIYFATTT</sequence>
<dbReference type="AlphaFoldDB" id="A0A0K2TTX7"/>
<name>A0A0K2TTX7_LEPSM</name>
<dbReference type="InterPro" id="IPR052709">
    <property type="entry name" value="Transposase-MT_Hybrid"/>
</dbReference>
<dbReference type="PANTHER" id="PTHR46060:SF1">
    <property type="entry name" value="MARINER MOS1 TRANSPOSASE-LIKE PROTEIN"/>
    <property type="match status" value="1"/>
</dbReference>